<accession>K0SRR1</accession>
<protein>
    <recommendedName>
        <fullName evidence="4">DUF1279 domain-containing protein</fullName>
    </recommendedName>
</protein>
<proteinExistence type="predicted"/>
<sequence length="302" mass="33686">MTRVPPAFLGLGGLSDTIWRLGLGGNVGWDNTISWQIRQSLYPKIYLRYGFGYKSKTRAYRAARATARPPTAPHGANTRSQRRQHNARQPPAGTHKRRLAKATRSLNSRAGSDSMLSVNSYRRALSSRSLLLKLNVCQRGPSQRCLSSFASIPPDEEEKEKSRVASLTPYQKEIELRELDSEISRLQTLRGINTGELYTMRGKFKALTRDYGLGFMAYYWSVWFGTAGLSYAAMKVGGVDPLVVAAKAEMWLGLEYGSITGRLDPTLGEIGLVLLLNELLEPIRLPFVVMTTKPVVDAMSRR</sequence>
<organism evidence="2 3">
    <name type="scientific">Thalassiosira oceanica</name>
    <name type="common">Marine diatom</name>
    <dbReference type="NCBI Taxonomy" id="159749"/>
    <lineage>
        <taxon>Eukaryota</taxon>
        <taxon>Sar</taxon>
        <taxon>Stramenopiles</taxon>
        <taxon>Ochrophyta</taxon>
        <taxon>Bacillariophyta</taxon>
        <taxon>Coscinodiscophyceae</taxon>
        <taxon>Thalassiosirophycidae</taxon>
        <taxon>Thalassiosirales</taxon>
        <taxon>Thalassiosiraceae</taxon>
        <taxon>Thalassiosira</taxon>
    </lineage>
</organism>
<evidence type="ECO:0008006" key="4">
    <source>
        <dbReference type="Google" id="ProtNLM"/>
    </source>
</evidence>
<name>K0SRR1_THAOC</name>
<feature type="region of interest" description="Disordered" evidence="1">
    <location>
        <begin position="61"/>
        <end position="112"/>
    </location>
</feature>
<dbReference type="eggNOG" id="ENOG502R0W1">
    <property type="taxonomic scope" value="Eukaryota"/>
</dbReference>
<dbReference type="OrthoDB" id="441016at2759"/>
<keyword evidence="3" id="KW-1185">Reference proteome</keyword>
<comment type="caution">
    <text evidence="2">The sequence shown here is derived from an EMBL/GenBank/DDBJ whole genome shotgun (WGS) entry which is preliminary data.</text>
</comment>
<evidence type="ECO:0000313" key="3">
    <source>
        <dbReference type="Proteomes" id="UP000266841"/>
    </source>
</evidence>
<evidence type="ECO:0000256" key="1">
    <source>
        <dbReference type="SAM" id="MobiDB-lite"/>
    </source>
</evidence>
<dbReference type="Proteomes" id="UP000266841">
    <property type="component" value="Unassembled WGS sequence"/>
</dbReference>
<reference evidence="2 3" key="1">
    <citation type="journal article" date="2012" name="Genome Biol.">
        <title>Genome and low-iron response of an oceanic diatom adapted to chronic iron limitation.</title>
        <authorList>
            <person name="Lommer M."/>
            <person name="Specht M."/>
            <person name="Roy A.S."/>
            <person name="Kraemer L."/>
            <person name="Andreson R."/>
            <person name="Gutowska M.A."/>
            <person name="Wolf J."/>
            <person name="Bergner S.V."/>
            <person name="Schilhabel M.B."/>
            <person name="Klostermeier U.C."/>
            <person name="Beiko R.G."/>
            <person name="Rosenstiel P."/>
            <person name="Hippler M."/>
            <person name="Laroche J."/>
        </authorList>
    </citation>
    <scope>NUCLEOTIDE SEQUENCE [LARGE SCALE GENOMIC DNA]</scope>
    <source>
        <strain evidence="2 3">CCMP1005</strain>
    </source>
</reference>
<gene>
    <name evidence="2" type="ORF">THAOC_09778</name>
</gene>
<evidence type="ECO:0000313" key="2">
    <source>
        <dbReference type="EMBL" id="EJK69008.1"/>
    </source>
</evidence>
<dbReference type="AlphaFoldDB" id="K0SRR1"/>
<dbReference type="EMBL" id="AGNL01010594">
    <property type="protein sequence ID" value="EJK69008.1"/>
    <property type="molecule type" value="Genomic_DNA"/>
</dbReference>